<protein>
    <submittedName>
        <fullName evidence="2">Uncharacterized protein</fullName>
    </submittedName>
</protein>
<gene>
    <name evidence="2" type="ORF">ACFFN0_10025</name>
</gene>
<sequence>MSATADQARGARAARPRGLAVPVRAVLLVVAALVASSWPAGTARPDLDVLLVAATTLTRGPAAGVLV</sequence>
<keyword evidence="1" id="KW-0812">Transmembrane</keyword>
<organism evidence="2 3">
    <name type="scientific">Ornithinimicrobium kibberense</name>
    <dbReference type="NCBI Taxonomy" id="282060"/>
    <lineage>
        <taxon>Bacteria</taxon>
        <taxon>Bacillati</taxon>
        <taxon>Actinomycetota</taxon>
        <taxon>Actinomycetes</taxon>
        <taxon>Micrococcales</taxon>
        <taxon>Ornithinimicrobiaceae</taxon>
        <taxon>Ornithinimicrobium</taxon>
    </lineage>
</organism>
<evidence type="ECO:0000256" key="1">
    <source>
        <dbReference type="SAM" id="Phobius"/>
    </source>
</evidence>
<keyword evidence="3" id="KW-1185">Reference proteome</keyword>
<name>A0ABV5V3K4_9MICO</name>
<feature type="non-terminal residue" evidence="2">
    <location>
        <position position="67"/>
    </location>
</feature>
<dbReference type="EMBL" id="JBHMAX010000019">
    <property type="protein sequence ID" value="MFB9732381.1"/>
    <property type="molecule type" value="Genomic_DNA"/>
</dbReference>
<comment type="caution">
    <text evidence="2">The sequence shown here is derived from an EMBL/GenBank/DDBJ whole genome shotgun (WGS) entry which is preliminary data.</text>
</comment>
<keyword evidence="1" id="KW-0472">Membrane</keyword>
<proteinExistence type="predicted"/>
<accession>A0ABV5V3K4</accession>
<reference evidence="2 3" key="1">
    <citation type="submission" date="2024-09" db="EMBL/GenBank/DDBJ databases">
        <authorList>
            <person name="Sun Q."/>
            <person name="Mori K."/>
        </authorList>
    </citation>
    <scope>NUCLEOTIDE SEQUENCE [LARGE SCALE GENOMIC DNA]</scope>
    <source>
        <strain evidence="2 3">JCM 12763</strain>
    </source>
</reference>
<dbReference type="Proteomes" id="UP001589613">
    <property type="component" value="Unassembled WGS sequence"/>
</dbReference>
<evidence type="ECO:0000313" key="2">
    <source>
        <dbReference type="EMBL" id="MFB9732381.1"/>
    </source>
</evidence>
<keyword evidence="1" id="KW-1133">Transmembrane helix</keyword>
<dbReference type="RefSeq" id="WP_377466304.1">
    <property type="nucleotide sequence ID" value="NZ_JBHMAX010000019.1"/>
</dbReference>
<evidence type="ECO:0000313" key="3">
    <source>
        <dbReference type="Proteomes" id="UP001589613"/>
    </source>
</evidence>
<feature type="transmembrane region" description="Helical" evidence="1">
    <location>
        <begin position="21"/>
        <end position="41"/>
    </location>
</feature>